<keyword evidence="3" id="KW-1185">Reference proteome</keyword>
<feature type="compositionally biased region" description="Polar residues" evidence="1">
    <location>
        <begin position="1"/>
        <end position="14"/>
    </location>
</feature>
<dbReference type="Proteomes" id="UP000663760">
    <property type="component" value="Chromosome 12"/>
</dbReference>
<protein>
    <submittedName>
        <fullName evidence="2">Uncharacterized protein</fullName>
    </submittedName>
</protein>
<gene>
    <name evidence="2" type="ORF">SI8410_12016880</name>
</gene>
<evidence type="ECO:0000313" key="2">
    <source>
        <dbReference type="EMBL" id="CAA7406202.1"/>
    </source>
</evidence>
<name>A0A7I8L8U4_SPIIN</name>
<proteinExistence type="predicted"/>
<dbReference type="AlphaFoldDB" id="A0A7I8L8U4"/>
<evidence type="ECO:0000256" key="1">
    <source>
        <dbReference type="SAM" id="MobiDB-lite"/>
    </source>
</evidence>
<evidence type="ECO:0000313" key="3">
    <source>
        <dbReference type="Proteomes" id="UP000663760"/>
    </source>
</evidence>
<organism evidence="2 3">
    <name type="scientific">Spirodela intermedia</name>
    <name type="common">Intermediate duckweed</name>
    <dbReference type="NCBI Taxonomy" id="51605"/>
    <lineage>
        <taxon>Eukaryota</taxon>
        <taxon>Viridiplantae</taxon>
        <taxon>Streptophyta</taxon>
        <taxon>Embryophyta</taxon>
        <taxon>Tracheophyta</taxon>
        <taxon>Spermatophyta</taxon>
        <taxon>Magnoliopsida</taxon>
        <taxon>Liliopsida</taxon>
        <taxon>Araceae</taxon>
        <taxon>Lemnoideae</taxon>
        <taxon>Spirodela</taxon>
    </lineage>
</organism>
<accession>A0A7I8L8U4</accession>
<dbReference type="EMBL" id="LR746275">
    <property type="protein sequence ID" value="CAA7406202.1"/>
    <property type="molecule type" value="Genomic_DNA"/>
</dbReference>
<feature type="region of interest" description="Disordered" evidence="1">
    <location>
        <begin position="1"/>
        <end position="23"/>
    </location>
</feature>
<reference evidence="2" key="1">
    <citation type="submission" date="2020-02" db="EMBL/GenBank/DDBJ databases">
        <authorList>
            <person name="Scholz U."/>
            <person name="Mascher M."/>
            <person name="Fiebig A."/>
        </authorList>
    </citation>
    <scope>NUCLEOTIDE SEQUENCE</scope>
</reference>
<sequence>MACSSSPPWHNLQHTIGGPAHPFPPFRCFKNSQKISSQS</sequence>